<feature type="domain" description="EF-hand" evidence="1">
    <location>
        <begin position="91"/>
        <end position="126"/>
    </location>
</feature>
<name>A0A1C2EEW5_9PSED</name>
<protein>
    <recommendedName>
        <fullName evidence="1">EF-hand domain-containing protein</fullName>
    </recommendedName>
</protein>
<dbReference type="Gene3D" id="1.10.238.10">
    <property type="entry name" value="EF-hand"/>
    <property type="match status" value="1"/>
</dbReference>
<dbReference type="CDD" id="cd00051">
    <property type="entry name" value="EFh"/>
    <property type="match status" value="1"/>
</dbReference>
<dbReference type="Pfam" id="PF13499">
    <property type="entry name" value="EF-hand_7"/>
    <property type="match status" value="1"/>
</dbReference>
<dbReference type="GO" id="GO:0005509">
    <property type="term" value="F:calcium ion binding"/>
    <property type="evidence" value="ECO:0007669"/>
    <property type="project" value="InterPro"/>
</dbReference>
<gene>
    <name evidence="2" type="ORF">BBI10_02020</name>
</gene>
<dbReference type="Proteomes" id="UP000095143">
    <property type="component" value="Unassembled WGS sequence"/>
</dbReference>
<dbReference type="EMBL" id="MDEN01000049">
    <property type="protein sequence ID" value="OCX25490.1"/>
    <property type="molecule type" value="Genomic_DNA"/>
</dbReference>
<dbReference type="PROSITE" id="PS00018">
    <property type="entry name" value="EF_HAND_1"/>
    <property type="match status" value="1"/>
</dbReference>
<reference evidence="2 3" key="1">
    <citation type="submission" date="2016-08" db="EMBL/GenBank/DDBJ databases">
        <title>Whole genome sequence of Pseudomonas graminis strain UASWS1507, a potential biological control agent for agriculture.</title>
        <authorList>
            <person name="Crovadore J."/>
            <person name="Calmin G."/>
            <person name="Chablais R."/>
            <person name="Cochard B."/>
            <person name="Lefort F."/>
        </authorList>
    </citation>
    <scope>NUCLEOTIDE SEQUENCE [LARGE SCALE GENOMIC DNA]</scope>
    <source>
        <strain evidence="2 3">UASWS1507</strain>
    </source>
</reference>
<dbReference type="InterPro" id="IPR011992">
    <property type="entry name" value="EF-hand-dom_pair"/>
</dbReference>
<dbReference type="InterPro" id="IPR002048">
    <property type="entry name" value="EF_hand_dom"/>
</dbReference>
<dbReference type="AlphaFoldDB" id="A0A1C2EEW5"/>
<sequence length="164" mass="17749">MLHPLLQQAAPNPNIETDAEFEAGIAPTPDRPYIVTLSDGTKSDVIGYGILKSSMPLSEAWGPQLLVQGDKDKDNKLSISEFANQLKRVGVSLNTAKKLFESFDVSNSGTLSVDEFVAGIKSYNATGGNIFHDFARSYTQDDQSATAFLREGLSAGNAYWGRQS</sequence>
<organism evidence="2 3">
    <name type="scientific">Pseudomonas graminis</name>
    <dbReference type="NCBI Taxonomy" id="158627"/>
    <lineage>
        <taxon>Bacteria</taxon>
        <taxon>Pseudomonadati</taxon>
        <taxon>Pseudomonadota</taxon>
        <taxon>Gammaproteobacteria</taxon>
        <taxon>Pseudomonadales</taxon>
        <taxon>Pseudomonadaceae</taxon>
        <taxon>Pseudomonas</taxon>
    </lineage>
</organism>
<comment type="caution">
    <text evidence="2">The sequence shown here is derived from an EMBL/GenBank/DDBJ whole genome shotgun (WGS) entry which is preliminary data.</text>
</comment>
<proteinExistence type="predicted"/>
<evidence type="ECO:0000313" key="3">
    <source>
        <dbReference type="Proteomes" id="UP000095143"/>
    </source>
</evidence>
<dbReference type="InterPro" id="IPR018247">
    <property type="entry name" value="EF_Hand_1_Ca_BS"/>
</dbReference>
<evidence type="ECO:0000259" key="1">
    <source>
        <dbReference type="PROSITE" id="PS50222"/>
    </source>
</evidence>
<dbReference type="SUPFAM" id="SSF47473">
    <property type="entry name" value="EF-hand"/>
    <property type="match status" value="1"/>
</dbReference>
<evidence type="ECO:0000313" key="2">
    <source>
        <dbReference type="EMBL" id="OCX25490.1"/>
    </source>
</evidence>
<accession>A0A1C2EEW5</accession>
<dbReference type="PROSITE" id="PS50222">
    <property type="entry name" value="EF_HAND_2"/>
    <property type="match status" value="1"/>
</dbReference>